<proteinExistence type="predicted"/>
<name>A0ABU4UF11_9GAMM</name>
<evidence type="ECO:0000313" key="1">
    <source>
        <dbReference type="EMBL" id="MDX8128059.1"/>
    </source>
</evidence>
<gene>
    <name evidence="1" type="ORF">QLH52_12260</name>
</gene>
<comment type="caution">
    <text evidence="1">The sequence shown here is derived from an EMBL/GenBank/DDBJ whole genome shotgun (WGS) entry which is preliminary data.</text>
</comment>
<evidence type="ECO:0008006" key="3">
    <source>
        <dbReference type="Google" id="ProtNLM"/>
    </source>
</evidence>
<organism evidence="1 2">
    <name type="scientific">Methylomonas defluvii</name>
    <dbReference type="NCBI Taxonomy" id="3045149"/>
    <lineage>
        <taxon>Bacteria</taxon>
        <taxon>Pseudomonadati</taxon>
        <taxon>Pseudomonadota</taxon>
        <taxon>Gammaproteobacteria</taxon>
        <taxon>Methylococcales</taxon>
        <taxon>Methylococcaceae</taxon>
        <taxon>Methylomonas</taxon>
    </lineage>
</organism>
<accession>A0ABU4UF11</accession>
<dbReference type="Proteomes" id="UP001284537">
    <property type="component" value="Unassembled WGS sequence"/>
</dbReference>
<keyword evidence="2" id="KW-1185">Reference proteome</keyword>
<reference evidence="1 2" key="1">
    <citation type="submission" date="2023-11" db="EMBL/GenBank/DDBJ databases">
        <authorList>
            <person name="Ouyang M.-Y."/>
        </authorList>
    </citation>
    <scope>NUCLEOTIDE SEQUENCE [LARGE SCALE GENOMIC DNA]</scope>
    <source>
        <strain evidence="1 2">OY6</strain>
    </source>
</reference>
<dbReference type="EMBL" id="JAXARY010000010">
    <property type="protein sequence ID" value="MDX8128059.1"/>
    <property type="molecule type" value="Genomic_DNA"/>
</dbReference>
<dbReference type="RefSeq" id="WP_319961746.1">
    <property type="nucleotide sequence ID" value="NZ_JAXARY010000010.1"/>
</dbReference>
<sequence>MTKNQRQPQMSENEEAVKDCFERMLTFEFYIRYLEMNRSHDLQEIQSLNEVVTKRFIDFDKTHNLSGIEFKLPSDTQNQLPTPLDIDRLISWALNKFQDPPITIEDLPKKIDLSALFFPEYVRKFLSTQILPLKKQVKPSQKQLAYRFYDLTHPNDINAVFDWWINHINFQSVKKKKVRTDISMKIEEPKKNDDGSYPPHIVRTGTNFLSPSVLFIKEDRYCVYSTNSHSIKVDDQELSNSTVLRIRFDKDIQDIHEVLDFFKEYLRFDNSNWRSEQIKSESPAGVDLLSRKQATDIALFEQSDRYAKVIHRYDYIIRDILGLMCFDEMKNIKIPPEMKNKDKEDFIITEAANVVANRICKNEVFFEIDTIKESCKSVLDKINVIDEVVKLKQNRLKYGETYDFPKKSKRSTNRKQST</sequence>
<protein>
    <recommendedName>
        <fullName evidence="3">WYL domain-containing protein</fullName>
    </recommendedName>
</protein>
<evidence type="ECO:0000313" key="2">
    <source>
        <dbReference type="Proteomes" id="UP001284537"/>
    </source>
</evidence>